<dbReference type="AlphaFoldDB" id="A0A7H1M7V2"/>
<dbReference type="EMBL" id="CP060414">
    <property type="protein sequence ID" value="QNT57717.1"/>
    <property type="molecule type" value="Genomic_DNA"/>
</dbReference>
<organism evidence="1 2">
    <name type="scientific">Neisseria musculi</name>
    <dbReference type="NCBI Taxonomy" id="1815583"/>
    <lineage>
        <taxon>Bacteria</taxon>
        <taxon>Pseudomonadati</taxon>
        <taxon>Pseudomonadota</taxon>
        <taxon>Betaproteobacteria</taxon>
        <taxon>Neisseriales</taxon>
        <taxon>Neisseriaceae</taxon>
        <taxon>Neisseria</taxon>
    </lineage>
</organism>
<proteinExistence type="predicted"/>
<dbReference type="RefSeq" id="WP_187000888.1">
    <property type="nucleotide sequence ID" value="NZ_CP060414.2"/>
</dbReference>
<gene>
    <name evidence="1" type="ORF">H7A79_0340</name>
</gene>
<dbReference type="KEGG" id="nmus:H7A79_0340"/>
<sequence>MTQLIDELLAAAEDTATPTRLKLLLDEAALCIMRLETRDLYDQKRWEFLEDLGVFTLDKKDGEDPKLTIQTDAQNYFCACAATLRETVDLAVEELYGADCRRPAVTVGPVTAVN</sequence>
<reference evidence="1" key="1">
    <citation type="submission" date="2024-06" db="EMBL/GenBank/DDBJ databases">
        <title>Complete Genome Sequence of mouse commensal type strain Neisseria musculi.</title>
        <authorList>
            <person name="Thapa E."/>
            <person name="Aluvathingal J."/>
            <person name="Nadendla S."/>
            <person name="Mehta A."/>
            <person name="Tettelin H."/>
            <person name="Weyand N.J."/>
        </authorList>
    </citation>
    <scope>NUCLEOTIDE SEQUENCE</scope>
    <source>
        <strain evidence="1">NW831</strain>
    </source>
</reference>
<name>A0A7H1M7V2_9NEIS</name>
<protein>
    <submittedName>
        <fullName evidence="1">Uncharacterized protein</fullName>
    </submittedName>
</protein>
<dbReference type="Proteomes" id="UP000516412">
    <property type="component" value="Chromosome"/>
</dbReference>
<accession>A0A7H1M7V2</accession>
<keyword evidence="2" id="KW-1185">Reference proteome</keyword>
<evidence type="ECO:0000313" key="2">
    <source>
        <dbReference type="Proteomes" id="UP000516412"/>
    </source>
</evidence>
<evidence type="ECO:0000313" key="1">
    <source>
        <dbReference type="EMBL" id="QNT57717.1"/>
    </source>
</evidence>